<evidence type="ECO:0000313" key="2">
    <source>
        <dbReference type="EMBL" id="TYK04703.1"/>
    </source>
</evidence>
<evidence type="ECO:0000313" key="1">
    <source>
        <dbReference type="EMBL" id="KAA0058410.1"/>
    </source>
</evidence>
<dbReference type="Proteomes" id="UP000321393">
    <property type="component" value="Unassembled WGS sequence"/>
</dbReference>
<protein>
    <submittedName>
        <fullName evidence="2">Ty3-gypsy retrotransposon protein</fullName>
    </submittedName>
</protein>
<comment type="caution">
    <text evidence="2">The sequence shown here is derived from an EMBL/GenBank/DDBJ whole genome shotgun (WGS) entry which is preliminary data.</text>
</comment>
<dbReference type="AlphaFoldDB" id="A0A5D3BY67"/>
<reference evidence="3 4" key="1">
    <citation type="submission" date="2019-08" db="EMBL/GenBank/DDBJ databases">
        <title>Draft genome sequences of two oriental melons (Cucumis melo L. var makuwa).</title>
        <authorList>
            <person name="Kwon S.-Y."/>
        </authorList>
    </citation>
    <scope>NUCLEOTIDE SEQUENCE [LARGE SCALE GENOMIC DNA]</scope>
    <source>
        <strain evidence="4">cv. Chang Bougi</strain>
        <strain evidence="3">cv. SW 3</strain>
        <tissue evidence="2">Leaf</tissue>
    </source>
</reference>
<evidence type="ECO:0000313" key="4">
    <source>
        <dbReference type="Proteomes" id="UP000321947"/>
    </source>
</evidence>
<dbReference type="EMBL" id="SSTD01014090">
    <property type="protein sequence ID" value="TYK04703.1"/>
    <property type="molecule type" value="Genomic_DNA"/>
</dbReference>
<evidence type="ECO:0000313" key="3">
    <source>
        <dbReference type="Proteomes" id="UP000321393"/>
    </source>
</evidence>
<sequence>MAPEKVVSKSSVASEAYIEPVTHSRSKGSVNTQSVLKQLMESPKVGIVIKENPLYDSSSSTSNESKRKANVVVMSVMMADVTAEAAMPEMDKKINLLMKVVEERDHKILAMREKMQTRETAMSSQTFVVKAVTKGRIWTRKPITTTINFCDFPLSLVAIGYDRELHQSRVCTTRKRSFLDG</sequence>
<accession>A0A5D3BY67</accession>
<organism evidence="2 4">
    <name type="scientific">Cucumis melo var. makuwa</name>
    <name type="common">Oriental melon</name>
    <dbReference type="NCBI Taxonomy" id="1194695"/>
    <lineage>
        <taxon>Eukaryota</taxon>
        <taxon>Viridiplantae</taxon>
        <taxon>Streptophyta</taxon>
        <taxon>Embryophyta</taxon>
        <taxon>Tracheophyta</taxon>
        <taxon>Spermatophyta</taxon>
        <taxon>Magnoliopsida</taxon>
        <taxon>eudicotyledons</taxon>
        <taxon>Gunneridae</taxon>
        <taxon>Pentapetalae</taxon>
        <taxon>rosids</taxon>
        <taxon>fabids</taxon>
        <taxon>Cucurbitales</taxon>
        <taxon>Cucurbitaceae</taxon>
        <taxon>Benincaseae</taxon>
        <taxon>Cucumis</taxon>
    </lineage>
</organism>
<gene>
    <name evidence="2" type="ORF">E5676_scaffold76994G00050</name>
    <name evidence="1" type="ORF">E6C27_scaffold409G001220</name>
</gene>
<dbReference type="EMBL" id="SSTE01006781">
    <property type="protein sequence ID" value="KAA0058410.1"/>
    <property type="molecule type" value="Genomic_DNA"/>
</dbReference>
<dbReference type="Proteomes" id="UP000321947">
    <property type="component" value="Unassembled WGS sequence"/>
</dbReference>
<proteinExistence type="predicted"/>
<name>A0A5D3BY67_CUCMM</name>